<protein>
    <submittedName>
        <fullName evidence="2">Uncharacterized protein</fullName>
    </submittedName>
</protein>
<organism evidence="2 3">
    <name type="scientific">Solanum tuberosum</name>
    <name type="common">Potato</name>
    <dbReference type="NCBI Taxonomy" id="4113"/>
    <lineage>
        <taxon>Eukaryota</taxon>
        <taxon>Viridiplantae</taxon>
        <taxon>Streptophyta</taxon>
        <taxon>Embryophyta</taxon>
        <taxon>Tracheophyta</taxon>
        <taxon>Spermatophyta</taxon>
        <taxon>Magnoliopsida</taxon>
        <taxon>eudicotyledons</taxon>
        <taxon>Gunneridae</taxon>
        <taxon>Pentapetalae</taxon>
        <taxon>asterids</taxon>
        <taxon>lamiids</taxon>
        <taxon>Solanales</taxon>
        <taxon>Solanaceae</taxon>
        <taxon>Solanoideae</taxon>
        <taxon>Solaneae</taxon>
        <taxon>Solanum</taxon>
    </lineage>
</organism>
<feature type="transmembrane region" description="Helical" evidence="1">
    <location>
        <begin position="75"/>
        <end position="94"/>
    </location>
</feature>
<keyword evidence="1" id="KW-1133">Transmembrane helix</keyword>
<feature type="transmembrane region" description="Helical" evidence="1">
    <location>
        <begin position="45"/>
        <end position="63"/>
    </location>
</feature>
<keyword evidence="3" id="KW-1185">Reference proteome</keyword>
<comment type="caution">
    <text evidence="2">The sequence shown here is derived from an EMBL/GenBank/DDBJ whole genome shotgun (WGS) entry which is preliminary data.</text>
</comment>
<name>A0ABQ7WGX8_SOLTU</name>
<evidence type="ECO:0000256" key="1">
    <source>
        <dbReference type="SAM" id="Phobius"/>
    </source>
</evidence>
<evidence type="ECO:0000313" key="2">
    <source>
        <dbReference type="EMBL" id="KAH0779324.1"/>
    </source>
</evidence>
<gene>
    <name evidence="2" type="ORF">KY290_005751</name>
</gene>
<keyword evidence="1" id="KW-0472">Membrane</keyword>
<dbReference type="EMBL" id="JAIVGD010000002">
    <property type="protein sequence ID" value="KAH0779324.1"/>
    <property type="molecule type" value="Genomic_DNA"/>
</dbReference>
<dbReference type="Proteomes" id="UP000826656">
    <property type="component" value="Unassembled WGS sequence"/>
</dbReference>
<proteinExistence type="predicted"/>
<sequence length="95" mass="10458">MLPERGCSELSFTEVCGCLLVVVASLENTCKNQTANRKGERGNELAVFFFFAPMAICVGFQLLFQRALEVVSDGWWVRFWSLVCGAMVICSGVLG</sequence>
<reference evidence="2 3" key="1">
    <citation type="journal article" date="2021" name="bioRxiv">
        <title>Chromosome-scale and haplotype-resolved genome assembly of a tetraploid potato cultivar.</title>
        <authorList>
            <person name="Sun H."/>
            <person name="Jiao W.-B."/>
            <person name="Krause K."/>
            <person name="Campoy J.A."/>
            <person name="Goel M."/>
            <person name="Folz-Donahue K."/>
            <person name="Kukat C."/>
            <person name="Huettel B."/>
            <person name="Schneeberger K."/>
        </authorList>
    </citation>
    <scope>NUCLEOTIDE SEQUENCE [LARGE SCALE GENOMIC DNA]</scope>
    <source>
        <strain evidence="2">SolTubOtavaFocal</strain>
        <tissue evidence="2">Leaves</tissue>
    </source>
</reference>
<keyword evidence="1" id="KW-0812">Transmembrane</keyword>
<evidence type="ECO:0000313" key="3">
    <source>
        <dbReference type="Proteomes" id="UP000826656"/>
    </source>
</evidence>
<accession>A0ABQ7WGX8</accession>